<protein>
    <recommendedName>
        <fullName evidence="5">Armadillo-type protein</fullName>
    </recommendedName>
</protein>
<feature type="region of interest" description="Disordered" evidence="2">
    <location>
        <begin position="776"/>
        <end position="839"/>
    </location>
</feature>
<comment type="caution">
    <text evidence="3">The sequence shown here is derived from an EMBL/GenBank/DDBJ whole genome shotgun (WGS) entry which is preliminary data.</text>
</comment>
<dbReference type="InterPro" id="IPR039786">
    <property type="entry name" value="EFR3"/>
</dbReference>
<evidence type="ECO:0000256" key="2">
    <source>
        <dbReference type="SAM" id="MobiDB-lite"/>
    </source>
</evidence>
<keyword evidence="4" id="KW-1185">Reference proteome</keyword>
<accession>A0A397SKC4</accession>
<proteinExistence type="inferred from homology"/>
<comment type="similarity">
    <text evidence="1">Belongs to the EFR3 family.</text>
</comment>
<dbReference type="STRING" id="658196.A0A397SKC4"/>
<dbReference type="Proteomes" id="UP000265703">
    <property type="component" value="Unassembled WGS sequence"/>
</dbReference>
<evidence type="ECO:0000313" key="4">
    <source>
        <dbReference type="Proteomes" id="UP000265703"/>
    </source>
</evidence>
<sequence length="839" mass="94850">MPCTEVCQGWIKKHATLINNCFPGPGETLPKSSELSYLVFYANSKPAKLTKCGVYLEKRVATDVRKKRKQDTKVSLQIIKALLEACKKDLNLFSKNVVKIIAASLGTDDIDLIARAASVFITFCANHDGSTLGVDTEFTFIYENLIDRFAKYATYKYETDQSLERRYRSIGLYALQGVVTSNALHATDTKAQLQYIVPAILHNLTDDKMGLEALQKIDNDEKSSAPQLRRFSINATTISVEDNTRLAYNCLIHLLVMSNTSNLQYSLEPAFTFLEENDIWWPSSFGTSLALVILSSVQRQYRHMLVSEILRRLDSLSDSSSLSKKITFIEMLISILTSDLTVVGLSVIEVLDCLLNHLLNSLKSGNIKFEQISVNLNSKGNNIMTEKAQDLETMIVQRLIICIGGLATHIYYAKQVSDIVEHIIQHLNLQTDPESSNRSSITDGIPLDILRRTLLRCLSIVIQTNKEAEKKSEMLRGEVPVEVFHNTIGLCMDEDLDVRITYAQILSTFLDNVNSSKESKEFDSVQITYFNQPAIHFLNTLHLSLYQYALFENSKPADNVALLLILRSLLLRFRTDQIIRGIPVVFKLQSEAKDEKLNSFARQRALASVIALYFHDIAQVLDIPELQQYVEMIKKERIETCQWSTFINAISSENNLDDVNLSTSFDDEHENEQPLQPVDIWFDPQIIVPMLCKHKDVVNFDGAELEEKLMTEWKPEEGFKKVKKEAYRIRSSRILEADKPKLVVTPIMMNLENSSDDLPPKVKTDNFKETLAVQLMNDSSEHETSVASDRESGNMVPISNGKKSKRKNKPKNEASAFLSTIDPKAASTTSLVNPPYRLS</sequence>
<organism evidence="3 4">
    <name type="scientific">Glomus cerebriforme</name>
    <dbReference type="NCBI Taxonomy" id="658196"/>
    <lineage>
        <taxon>Eukaryota</taxon>
        <taxon>Fungi</taxon>
        <taxon>Fungi incertae sedis</taxon>
        <taxon>Mucoromycota</taxon>
        <taxon>Glomeromycotina</taxon>
        <taxon>Glomeromycetes</taxon>
        <taxon>Glomerales</taxon>
        <taxon>Glomeraceae</taxon>
        <taxon>Glomus</taxon>
    </lineage>
</organism>
<name>A0A397SKC4_9GLOM</name>
<dbReference type="PANTHER" id="PTHR47766:SF1">
    <property type="entry name" value="PROTEIN EFR3"/>
    <property type="match status" value="1"/>
</dbReference>
<dbReference type="PANTHER" id="PTHR47766">
    <property type="entry name" value="PROTEIN EFR3"/>
    <property type="match status" value="1"/>
</dbReference>
<reference evidence="3 4" key="1">
    <citation type="submission" date="2018-06" db="EMBL/GenBank/DDBJ databases">
        <title>Comparative genomics reveals the genomic features of Rhizophagus irregularis, R. cerebriforme, R. diaphanum and Gigaspora rosea, and their symbiotic lifestyle signature.</title>
        <authorList>
            <person name="Morin E."/>
            <person name="San Clemente H."/>
            <person name="Chen E.C.H."/>
            <person name="De La Providencia I."/>
            <person name="Hainaut M."/>
            <person name="Kuo A."/>
            <person name="Kohler A."/>
            <person name="Murat C."/>
            <person name="Tang N."/>
            <person name="Roy S."/>
            <person name="Loubradou J."/>
            <person name="Henrissat B."/>
            <person name="Grigoriev I.V."/>
            <person name="Corradi N."/>
            <person name="Roux C."/>
            <person name="Martin F.M."/>
        </authorList>
    </citation>
    <scope>NUCLEOTIDE SEQUENCE [LARGE SCALE GENOMIC DNA]</scope>
    <source>
        <strain evidence="3 4">DAOM 227022</strain>
    </source>
</reference>
<dbReference type="EMBL" id="QKYT01000485">
    <property type="protein sequence ID" value="RIA84555.1"/>
    <property type="molecule type" value="Genomic_DNA"/>
</dbReference>
<gene>
    <name evidence="3" type="ORF">C1645_832115</name>
</gene>
<dbReference type="GO" id="GO:0072659">
    <property type="term" value="P:protein localization to plasma membrane"/>
    <property type="evidence" value="ECO:0007669"/>
    <property type="project" value="InterPro"/>
</dbReference>
<evidence type="ECO:0000313" key="3">
    <source>
        <dbReference type="EMBL" id="RIA84555.1"/>
    </source>
</evidence>
<evidence type="ECO:0000256" key="1">
    <source>
        <dbReference type="ARBA" id="ARBA00010216"/>
    </source>
</evidence>
<dbReference type="InterPro" id="IPR049150">
    <property type="entry name" value="EFR3_HEAT-like_rpt"/>
</dbReference>
<dbReference type="Pfam" id="PF21072">
    <property type="entry name" value="EFR3"/>
    <property type="match status" value="1"/>
</dbReference>
<dbReference type="InterPro" id="IPR016024">
    <property type="entry name" value="ARM-type_fold"/>
</dbReference>
<evidence type="ECO:0008006" key="5">
    <source>
        <dbReference type="Google" id="ProtNLM"/>
    </source>
</evidence>
<dbReference type="OrthoDB" id="19232at2759"/>
<dbReference type="SUPFAM" id="SSF48371">
    <property type="entry name" value="ARM repeat"/>
    <property type="match status" value="1"/>
</dbReference>
<feature type="compositionally biased region" description="Basic and acidic residues" evidence="2">
    <location>
        <begin position="779"/>
        <end position="792"/>
    </location>
</feature>
<dbReference type="AlphaFoldDB" id="A0A397SKC4"/>